<dbReference type="Proteomes" id="UP001595916">
    <property type="component" value="Unassembled WGS sequence"/>
</dbReference>
<keyword evidence="3" id="KW-1003">Cell membrane</keyword>
<dbReference type="PANTHER" id="PTHR42865">
    <property type="entry name" value="PROTON/GLUTAMATE-ASPARTATE SYMPORTER"/>
    <property type="match status" value="1"/>
</dbReference>
<accession>A0ABV9QJH4</accession>
<comment type="caution">
    <text evidence="8">The sequence shown here is derived from an EMBL/GenBank/DDBJ whole genome shotgun (WGS) entry which is preliminary data.</text>
</comment>
<feature type="transmembrane region" description="Helical" evidence="7">
    <location>
        <begin position="143"/>
        <end position="162"/>
    </location>
</feature>
<dbReference type="RefSeq" id="WP_379787380.1">
    <property type="nucleotide sequence ID" value="NZ_JBHSHL010000007.1"/>
</dbReference>
<feature type="transmembrane region" description="Helical" evidence="7">
    <location>
        <begin position="42"/>
        <end position="63"/>
    </location>
</feature>
<evidence type="ECO:0000256" key="1">
    <source>
        <dbReference type="ARBA" id="ARBA00004651"/>
    </source>
</evidence>
<dbReference type="EMBL" id="JBHSHL010000007">
    <property type="protein sequence ID" value="MFC4803910.1"/>
    <property type="molecule type" value="Genomic_DNA"/>
</dbReference>
<feature type="transmembrane region" description="Helical" evidence="7">
    <location>
        <begin position="289"/>
        <end position="314"/>
    </location>
</feature>
<keyword evidence="2" id="KW-0813">Transport</keyword>
<protein>
    <submittedName>
        <fullName evidence="8">Dicarboxylate/amino acid:cation symporter</fullName>
    </submittedName>
</protein>
<feature type="transmembrane region" description="Helical" evidence="7">
    <location>
        <begin position="217"/>
        <end position="239"/>
    </location>
</feature>
<reference evidence="9" key="1">
    <citation type="journal article" date="2019" name="Int. J. Syst. Evol. Microbiol.">
        <title>The Global Catalogue of Microorganisms (GCM) 10K type strain sequencing project: providing services to taxonomists for standard genome sequencing and annotation.</title>
        <authorList>
            <consortium name="The Broad Institute Genomics Platform"/>
            <consortium name="The Broad Institute Genome Sequencing Center for Infectious Disease"/>
            <person name="Wu L."/>
            <person name="Ma J."/>
        </authorList>
    </citation>
    <scope>NUCLEOTIDE SEQUENCE [LARGE SCALE GENOMIC DNA]</scope>
    <source>
        <strain evidence="9">CCUG 46385</strain>
    </source>
</reference>
<keyword evidence="5 7" id="KW-1133">Transmembrane helix</keyword>
<dbReference type="InterPro" id="IPR036458">
    <property type="entry name" value="Na:dicarbo_symporter_sf"/>
</dbReference>
<proteinExistence type="predicted"/>
<dbReference type="Gene3D" id="1.10.3860.10">
    <property type="entry name" value="Sodium:dicarboxylate symporter"/>
    <property type="match status" value="1"/>
</dbReference>
<feature type="transmembrane region" description="Helical" evidence="7">
    <location>
        <begin position="192"/>
        <end position="211"/>
    </location>
</feature>
<feature type="transmembrane region" description="Helical" evidence="7">
    <location>
        <begin position="75"/>
        <end position="101"/>
    </location>
</feature>
<evidence type="ECO:0000313" key="9">
    <source>
        <dbReference type="Proteomes" id="UP001595916"/>
    </source>
</evidence>
<feature type="transmembrane region" description="Helical" evidence="7">
    <location>
        <begin position="251"/>
        <end position="269"/>
    </location>
</feature>
<evidence type="ECO:0000256" key="5">
    <source>
        <dbReference type="ARBA" id="ARBA00022989"/>
    </source>
</evidence>
<evidence type="ECO:0000256" key="3">
    <source>
        <dbReference type="ARBA" id="ARBA00022475"/>
    </source>
</evidence>
<sequence length="406" mass="44033">MLKHMWKKQNLFLRIAVGFLAGIAMGFLCPDFSKKANFVGTIYLNLIRMMIVPVIFFSVSTGIMNLKDTKTLRRIGFKTIGLFVVMFLFSSVVSLLVAYLIRPGRGIVMGEMLAYEGELVSPSMADFFVNIVPSNIIEAMAKGNILSVILFSALFSVAVLSIKEKGKPVFDFVHSCSAVFFKMLDFVMETSPLGVASLMAFSIAQYGAGVFTALGKYIFTAYTASLAVFFVVMFIPTLIYTKIPPKLFLRGLFKIWMVTLSTTSSQAALPMSLKVSREEFKAGEEVSSFVLPLGCTINMCGGACSFCCLAVFVSDFYNVPLSLTQIVYLVIVATLINMGAPGIPGGGIVLGASFLSIIGLPIDLMGPIAAFYRLLDMAFTSMNVTGDIAANLIIAKTEGKLYPVSS</sequence>
<evidence type="ECO:0000256" key="4">
    <source>
        <dbReference type="ARBA" id="ARBA00022692"/>
    </source>
</evidence>
<keyword evidence="4 7" id="KW-0812">Transmembrane</keyword>
<dbReference type="Pfam" id="PF00375">
    <property type="entry name" value="SDF"/>
    <property type="match status" value="1"/>
</dbReference>
<keyword evidence="6 7" id="KW-0472">Membrane</keyword>
<evidence type="ECO:0000256" key="7">
    <source>
        <dbReference type="SAM" id="Phobius"/>
    </source>
</evidence>
<evidence type="ECO:0000256" key="6">
    <source>
        <dbReference type="ARBA" id="ARBA00023136"/>
    </source>
</evidence>
<evidence type="ECO:0000256" key="2">
    <source>
        <dbReference type="ARBA" id="ARBA00022448"/>
    </source>
</evidence>
<dbReference type="InterPro" id="IPR001991">
    <property type="entry name" value="Na-dicarboxylate_symporter"/>
</dbReference>
<evidence type="ECO:0000313" key="8">
    <source>
        <dbReference type="EMBL" id="MFC4803910.1"/>
    </source>
</evidence>
<gene>
    <name evidence="8" type="ORF">ACFO4R_02335</name>
</gene>
<dbReference type="PRINTS" id="PR00173">
    <property type="entry name" value="EDTRNSPORT"/>
</dbReference>
<dbReference type="SUPFAM" id="SSF118215">
    <property type="entry name" value="Proton glutamate symport protein"/>
    <property type="match status" value="1"/>
</dbReference>
<feature type="transmembrane region" description="Helical" evidence="7">
    <location>
        <begin position="326"/>
        <end position="343"/>
    </location>
</feature>
<dbReference type="PANTHER" id="PTHR42865:SF7">
    <property type="entry name" value="PROTON_GLUTAMATE-ASPARTATE SYMPORTER"/>
    <property type="match status" value="1"/>
</dbReference>
<name>A0ABV9QJH4_9FIRM</name>
<comment type="subcellular location">
    <subcellularLocation>
        <location evidence="1">Cell membrane</location>
        <topology evidence="1">Multi-pass membrane protein</topology>
    </subcellularLocation>
</comment>
<organism evidence="8 9">
    <name type="scientific">Filifactor villosus</name>
    <dbReference type="NCBI Taxonomy" id="29374"/>
    <lineage>
        <taxon>Bacteria</taxon>
        <taxon>Bacillati</taxon>
        <taxon>Bacillota</taxon>
        <taxon>Clostridia</taxon>
        <taxon>Peptostreptococcales</taxon>
        <taxon>Filifactoraceae</taxon>
        <taxon>Filifactor</taxon>
    </lineage>
</organism>
<keyword evidence="9" id="KW-1185">Reference proteome</keyword>
<feature type="transmembrane region" description="Helical" evidence="7">
    <location>
        <begin position="349"/>
        <end position="372"/>
    </location>
</feature>